<keyword evidence="7" id="KW-0413">Isomerase</keyword>
<dbReference type="InterPro" id="IPR050833">
    <property type="entry name" value="Poly_Biosynth_Transport"/>
</dbReference>
<feature type="transmembrane region" description="Helical" evidence="6">
    <location>
        <begin position="179"/>
        <end position="201"/>
    </location>
</feature>
<dbReference type="EMBL" id="LQRT01000002">
    <property type="protein sequence ID" value="KZS42637.1"/>
    <property type="molecule type" value="Genomic_DNA"/>
</dbReference>
<evidence type="ECO:0000256" key="6">
    <source>
        <dbReference type="SAM" id="Phobius"/>
    </source>
</evidence>
<dbReference type="RefSeq" id="WP_066310732.1">
    <property type="nucleotide sequence ID" value="NZ_CANLSS010000021.1"/>
</dbReference>
<evidence type="ECO:0000256" key="3">
    <source>
        <dbReference type="ARBA" id="ARBA00022692"/>
    </source>
</evidence>
<sequence length="484" mass="55583">MGVVVNQSIKNVIITCLGFGVGAVNTLFLFTNFMDEKYYGMITYLISASNLIWPLMAFGVHNTLIKFFSSYINKDQQDRFLSQMLLLPFFIAIFLGLLGILFYNTILNFVSDEDAIAKPYIWTIFVLAIAMSYFEVFFAWCKVKLKSVFGNLMKELFVRVLTFILLFFVYYQVISVEQFIYALITVYVLRMLIMMFYALSLHSVTFKLALPNNYISVLKYSFLILIAGSVASMLIDLDKVMIKQFLAIENVAKYGICAYIASVIIIPSRAMHQITYPLTAKLINERTYDQLRELYKKSSLNLLIISGLLFILIICNVTALFNVIPDNYELLIWVIILIGSSKLFDNFLGNNNSILYNSDHYRLVLYIGVGMALLSFVLNIVCIRQFGITGAAIATFIAVFCYNVAKLLIVKSKFKMHPFSNHTFFTAFIIIAFVFAFYFWEFHFHPIINIILKSILIGITYGFVVYVTKMSTDLNKLINNIFKR</sequence>
<proteinExistence type="predicted"/>
<dbReference type="OrthoDB" id="88014at2"/>
<name>A0A163CPV6_9FLAO</name>
<keyword evidence="3 6" id="KW-0812">Transmembrane</keyword>
<comment type="subcellular location">
    <subcellularLocation>
        <location evidence="1">Cell membrane</location>
        <topology evidence="1">Multi-pass membrane protein</topology>
    </subcellularLocation>
</comment>
<dbReference type="STRING" id="1642818.AWE51_04100"/>
<evidence type="ECO:0000256" key="2">
    <source>
        <dbReference type="ARBA" id="ARBA00022475"/>
    </source>
</evidence>
<reference evidence="7 8" key="1">
    <citation type="submission" date="2016-01" db="EMBL/GenBank/DDBJ databases">
        <title>The draft genome sequence of Aquimarina sp. RZW4-3-2.</title>
        <authorList>
            <person name="Wang Y."/>
        </authorList>
    </citation>
    <scope>NUCLEOTIDE SEQUENCE [LARGE SCALE GENOMIC DNA]</scope>
    <source>
        <strain evidence="7 8">RZW4-3-2</strain>
    </source>
</reference>
<dbReference type="GO" id="GO:0005886">
    <property type="term" value="C:plasma membrane"/>
    <property type="evidence" value="ECO:0007669"/>
    <property type="project" value="UniProtKB-SubCell"/>
</dbReference>
<comment type="caution">
    <text evidence="7">The sequence shown here is derived from an EMBL/GenBank/DDBJ whole genome shotgun (WGS) entry which is preliminary data.</text>
</comment>
<feature type="transmembrane region" description="Helical" evidence="6">
    <location>
        <begin position="330"/>
        <end position="349"/>
    </location>
</feature>
<feature type="transmembrane region" description="Helical" evidence="6">
    <location>
        <begin position="387"/>
        <end position="410"/>
    </location>
</feature>
<dbReference type="GO" id="GO:0016853">
    <property type="term" value="F:isomerase activity"/>
    <property type="evidence" value="ECO:0007669"/>
    <property type="project" value="UniProtKB-KW"/>
</dbReference>
<keyword evidence="4 6" id="KW-1133">Transmembrane helix</keyword>
<protein>
    <submittedName>
        <fullName evidence="7">Sugar isomerase</fullName>
    </submittedName>
</protein>
<feature type="transmembrane region" description="Helical" evidence="6">
    <location>
        <begin position="300"/>
        <end position="324"/>
    </location>
</feature>
<evidence type="ECO:0000256" key="1">
    <source>
        <dbReference type="ARBA" id="ARBA00004651"/>
    </source>
</evidence>
<feature type="transmembrane region" description="Helical" evidence="6">
    <location>
        <begin position="247"/>
        <end position="266"/>
    </location>
</feature>
<accession>A0A163CPV6</accession>
<keyword evidence="8" id="KW-1185">Reference proteome</keyword>
<evidence type="ECO:0000313" key="8">
    <source>
        <dbReference type="Proteomes" id="UP000076715"/>
    </source>
</evidence>
<evidence type="ECO:0000256" key="5">
    <source>
        <dbReference type="ARBA" id="ARBA00023136"/>
    </source>
</evidence>
<organism evidence="7 8">
    <name type="scientific">Aquimarina aggregata</name>
    <dbReference type="NCBI Taxonomy" id="1642818"/>
    <lineage>
        <taxon>Bacteria</taxon>
        <taxon>Pseudomonadati</taxon>
        <taxon>Bacteroidota</taxon>
        <taxon>Flavobacteriia</taxon>
        <taxon>Flavobacteriales</taxon>
        <taxon>Flavobacteriaceae</taxon>
        <taxon>Aquimarina</taxon>
    </lineage>
</organism>
<keyword evidence="2" id="KW-1003">Cell membrane</keyword>
<feature type="transmembrane region" description="Helical" evidence="6">
    <location>
        <begin position="213"/>
        <end position="235"/>
    </location>
</feature>
<feature type="transmembrane region" description="Helical" evidence="6">
    <location>
        <begin position="361"/>
        <end position="381"/>
    </location>
</feature>
<keyword evidence="5 6" id="KW-0472">Membrane</keyword>
<evidence type="ECO:0000256" key="4">
    <source>
        <dbReference type="ARBA" id="ARBA00022989"/>
    </source>
</evidence>
<dbReference type="AlphaFoldDB" id="A0A163CPV6"/>
<dbReference type="PANTHER" id="PTHR30250">
    <property type="entry name" value="PST FAMILY PREDICTED COLANIC ACID TRANSPORTER"/>
    <property type="match status" value="1"/>
</dbReference>
<feature type="transmembrane region" description="Helical" evidence="6">
    <location>
        <begin position="85"/>
        <end position="107"/>
    </location>
</feature>
<dbReference type="PANTHER" id="PTHR30250:SF11">
    <property type="entry name" value="O-ANTIGEN TRANSPORTER-RELATED"/>
    <property type="match status" value="1"/>
</dbReference>
<feature type="transmembrane region" description="Helical" evidence="6">
    <location>
        <begin position="446"/>
        <end position="467"/>
    </location>
</feature>
<feature type="transmembrane region" description="Helical" evidence="6">
    <location>
        <begin position="119"/>
        <end position="140"/>
    </location>
</feature>
<gene>
    <name evidence="7" type="ORF">AWE51_04100</name>
</gene>
<feature type="transmembrane region" description="Helical" evidence="6">
    <location>
        <begin position="156"/>
        <end position="173"/>
    </location>
</feature>
<evidence type="ECO:0000313" key="7">
    <source>
        <dbReference type="EMBL" id="KZS42637.1"/>
    </source>
</evidence>
<feature type="transmembrane region" description="Helical" evidence="6">
    <location>
        <begin position="12"/>
        <end position="30"/>
    </location>
</feature>
<dbReference type="Proteomes" id="UP000076715">
    <property type="component" value="Unassembled WGS sequence"/>
</dbReference>
<feature type="transmembrane region" description="Helical" evidence="6">
    <location>
        <begin position="422"/>
        <end position="440"/>
    </location>
</feature>
<feature type="transmembrane region" description="Helical" evidence="6">
    <location>
        <begin position="42"/>
        <end position="64"/>
    </location>
</feature>